<name>A0A9W6S4S2_9ACTN</name>
<gene>
    <name evidence="2" type="ORF">Airi02_036660</name>
</gene>
<comment type="caution">
    <text evidence="2">The sequence shown here is derived from an EMBL/GenBank/DDBJ whole genome shotgun (WGS) entry which is preliminary data.</text>
</comment>
<dbReference type="InterPro" id="IPR011048">
    <property type="entry name" value="Haem_d1_sf"/>
</dbReference>
<dbReference type="Proteomes" id="UP001165074">
    <property type="component" value="Unassembled WGS sequence"/>
</dbReference>
<organism evidence="2 3">
    <name type="scientific">Actinoallomurus iriomotensis</name>
    <dbReference type="NCBI Taxonomy" id="478107"/>
    <lineage>
        <taxon>Bacteria</taxon>
        <taxon>Bacillati</taxon>
        <taxon>Actinomycetota</taxon>
        <taxon>Actinomycetes</taxon>
        <taxon>Streptosporangiales</taxon>
        <taxon>Thermomonosporaceae</taxon>
        <taxon>Actinoallomurus</taxon>
    </lineage>
</organism>
<feature type="region of interest" description="Disordered" evidence="1">
    <location>
        <begin position="43"/>
        <end position="62"/>
    </location>
</feature>
<dbReference type="Gene3D" id="2.130.10.10">
    <property type="entry name" value="YVTN repeat-like/Quinoprotein amine dehydrogenase"/>
    <property type="match status" value="1"/>
</dbReference>
<keyword evidence="3" id="KW-1185">Reference proteome</keyword>
<dbReference type="SUPFAM" id="SSF51004">
    <property type="entry name" value="C-terminal (heme d1) domain of cytochrome cd1-nitrite reductase"/>
    <property type="match status" value="1"/>
</dbReference>
<dbReference type="EMBL" id="BSTK01000004">
    <property type="protein sequence ID" value="GLY85737.1"/>
    <property type="molecule type" value="Genomic_DNA"/>
</dbReference>
<sequence>MDLGKGTATRSVPTGAGPQSVASDLRSGRVPVVNRTDANVSIVDPRTGTAGEDLLTRVGPIG</sequence>
<dbReference type="RefSeq" id="WP_285572831.1">
    <property type="nucleotide sequence ID" value="NZ_BSTK01000004.1"/>
</dbReference>
<proteinExistence type="predicted"/>
<feature type="region of interest" description="Disordered" evidence="1">
    <location>
        <begin position="1"/>
        <end position="32"/>
    </location>
</feature>
<protein>
    <submittedName>
        <fullName evidence="2">Uncharacterized protein</fullName>
    </submittedName>
</protein>
<evidence type="ECO:0000313" key="3">
    <source>
        <dbReference type="Proteomes" id="UP001165074"/>
    </source>
</evidence>
<evidence type="ECO:0000256" key="1">
    <source>
        <dbReference type="SAM" id="MobiDB-lite"/>
    </source>
</evidence>
<evidence type="ECO:0000313" key="2">
    <source>
        <dbReference type="EMBL" id="GLY85737.1"/>
    </source>
</evidence>
<reference evidence="2" key="1">
    <citation type="submission" date="2023-03" db="EMBL/GenBank/DDBJ databases">
        <title>Actinoallomurus iriomotensis NBRC 103684.</title>
        <authorList>
            <person name="Ichikawa N."/>
            <person name="Sato H."/>
            <person name="Tonouchi N."/>
        </authorList>
    </citation>
    <scope>NUCLEOTIDE SEQUENCE</scope>
    <source>
        <strain evidence="2">NBRC 103684</strain>
    </source>
</reference>
<dbReference type="AlphaFoldDB" id="A0A9W6S4S2"/>
<accession>A0A9W6S4S2</accession>
<dbReference type="InterPro" id="IPR015943">
    <property type="entry name" value="WD40/YVTN_repeat-like_dom_sf"/>
</dbReference>